<organism evidence="7 10">
    <name type="scientific">Teichococcus wenyumeiae</name>
    <dbReference type="NCBI Taxonomy" id="2478470"/>
    <lineage>
        <taxon>Bacteria</taxon>
        <taxon>Pseudomonadati</taxon>
        <taxon>Pseudomonadota</taxon>
        <taxon>Alphaproteobacteria</taxon>
        <taxon>Acetobacterales</taxon>
        <taxon>Roseomonadaceae</taxon>
        <taxon>Roseomonas</taxon>
    </lineage>
</organism>
<evidence type="ECO:0000313" key="9">
    <source>
        <dbReference type="Proteomes" id="UP000274097"/>
    </source>
</evidence>
<dbReference type="PANTHER" id="PTHR30290:SF9">
    <property type="entry name" value="OLIGOPEPTIDE-BINDING PROTEIN APPA"/>
    <property type="match status" value="1"/>
</dbReference>
<comment type="caution">
    <text evidence="7">The sequence shown here is derived from an EMBL/GenBank/DDBJ whole genome shotgun (WGS) entry which is preliminary data.</text>
</comment>
<feature type="chain" id="PRO_5017418344" evidence="5">
    <location>
        <begin position="24"/>
        <end position="523"/>
    </location>
</feature>
<dbReference type="InterPro" id="IPR000914">
    <property type="entry name" value="SBP_5_dom"/>
</dbReference>
<dbReference type="InterPro" id="IPR030678">
    <property type="entry name" value="Peptide/Ni-bd"/>
</dbReference>
<dbReference type="Gene3D" id="3.40.190.10">
    <property type="entry name" value="Periplasmic binding protein-like II"/>
    <property type="match status" value="1"/>
</dbReference>
<dbReference type="Proteomes" id="UP000274097">
    <property type="component" value="Unassembled WGS sequence"/>
</dbReference>
<evidence type="ECO:0000313" key="10">
    <source>
        <dbReference type="Proteomes" id="UP000278036"/>
    </source>
</evidence>
<feature type="domain" description="Solute-binding protein family 5" evidence="6">
    <location>
        <begin position="67"/>
        <end position="433"/>
    </location>
</feature>
<reference evidence="7 10" key="1">
    <citation type="submission" date="2018-09" db="EMBL/GenBank/DDBJ databases">
        <title>Roseomonas sp. nov., isolated from feces of Tibetan antelopes in the Qinghai-Tibet plateau, China.</title>
        <authorList>
            <person name="Tian Z."/>
        </authorList>
    </citation>
    <scope>NUCLEOTIDE SEQUENCE [LARGE SCALE GENOMIC DNA]</scope>
    <source>
        <strain evidence="8 9">Z23</strain>
        <strain evidence="7 10">Z24</strain>
    </source>
</reference>
<evidence type="ECO:0000256" key="4">
    <source>
        <dbReference type="ARBA" id="ARBA00022729"/>
    </source>
</evidence>
<sequence>MGSNWRIAAAVLFCGAAASAAQAADLKIGVSAFPLSVDPHFYNGIGDRNLALHLFNRLVEQKGDMSLAPGLATEWKLVSDTVWEFTLREGVTWSDGQPLTPEDVVFSLTRSANIPNSPLGYAPFTRDIASIEVAGARTVRITTKQPSPILPTNLSALSIVAKHAVEGKDSGDFDNAAVAAGTGPFRLVSFARNDRAVMERNPAYWGEKPEWDRVEMRFIANEGARSAALLAGDVDMIDAPSRNDLPRLRRDERFRVVSAPGNRSIMLLPNVITEGGSAEAADNDGQPLAQNPLKDLRVRQALSLGIDRKSLAERVLEGTAQAAGQFMWPGAYSYTPEIGIPAFDQARAKALLAEAGFPNGFRLTLSAFADRPDFRTVAQAIAQMWTRIGVRTEVNAVPASVYLGRGAKHEYLMPFFSWGVSTGEAGYVLNNLFITMDSKTGAGPANWGGYSNSQLDALITRAQSTMDDAAREALLIQGQKIVAEDVAAIPLYQLVNFWATRRGVTYEAREDQRTVATSAQSAR</sequence>
<dbReference type="Gene3D" id="3.90.76.10">
    <property type="entry name" value="Dipeptide-binding Protein, Domain 1"/>
    <property type="match status" value="1"/>
</dbReference>
<dbReference type="InterPro" id="IPR039424">
    <property type="entry name" value="SBP_5"/>
</dbReference>
<evidence type="ECO:0000313" key="7">
    <source>
        <dbReference type="EMBL" id="RKK02395.1"/>
    </source>
</evidence>
<dbReference type="GO" id="GO:0043190">
    <property type="term" value="C:ATP-binding cassette (ABC) transporter complex"/>
    <property type="evidence" value="ECO:0007669"/>
    <property type="project" value="InterPro"/>
</dbReference>
<keyword evidence="3" id="KW-0813">Transport</keyword>
<dbReference type="AlphaFoldDB" id="A0A3A9JCT9"/>
<dbReference type="GO" id="GO:1904680">
    <property type="term" value="F:peptide transmembrane transporter activity"/>
    <property type="evidence" value="ECO:0007669"/>
    <property type="project" value="TreeGrafter"/>
</dbReference>
<feature type="signal peptide" evidence="5">
    <location>
        <begin position="1"/>
        <end position="23"/>
    </location>
</feature>
<comment type="similarity">
    <text evidence="2">Belongs to the bacterial solute-binding protein 5 family.</text>
</comment>
<keyword evidence="9" id="KW-1185">Reference proteome</keyword>
<evidence type="ECO:0000313" key="8">
    <source>
        <dbReference type="EMBL" id="RMI15245.1"/>
    </source>
</evidence>
<name>A0A3A9JCT9_9PROT</name>
<dbReference type="GO" id="GO:0015833">
    <property type="term" value="P:peptide transport"/>
    <property type="evidence" value="ECO:0007669"/>
    <property type="project" value="TreeGrafter"/>
</dbReference>
<dbReference type="FunCoup" id="A0A3A9JCT9">
    <property type="interactions" value="321"/>
</dbReference>
<protein>
    <submittedName>
        <fullName evidence="7">ABC transporter substrate-binding protein</fullName>
    </submittedName>
</protein>
<evidence type="ECO:0000256" key="2">
    <source>
        <dbReference type="ARBA" id="ARBA00005695"/>
    </source>
</evidence>
<dbReference type="CDD" id="cd08498">
    <property type="entry name" value="PBP2_NikA_DppA_OppA_like_2"/>
    <property type="match status" value="1"/>
</dbReference>
<evidence type="ECO:0000259" key="6">
    <source>
        <dbReference type="Pfam" id="PF00496"/>
    </source>
</evidence>
<dbReference type="Gene3D" id="3.10.105.10">
    <property type="entry name" value="Dipeptide-binding Protein, Domain 3"/>
    <property type="match status" value="1"/>
</dbReference>
<gene>
    <name evidence="7" type="ORF">D6Z83_19945</name>
    <name evidence="8" type="ORF">EBE87_26575</name>
</gene>
<evidence type="ECO:0000256" key="5">
    <source>
        <dbReference type="SAM" id="SignalP"/>
    </source>
</evidence>
<dbReference type="RefSeq" id="WP_120639993.1">
    <property type="nucleotide sequence ID" value="NZ_RAQU01000156.1"/>
</dbReference>
<dbReference type="InParanoid" id="A0A3A9JCT9"/>
<accession>A0A3A9JCT9</accession>
<dbReference type="EMBL" id="RAQU01000156">
    <property type="protein sequence ID" value="RKK02395.1"/>
    <property type="molecule type" value="Genomic_DNA"/>
</dbReference>
<comment type="subcellular location">
    <subcellularLocation>
        <location evidence="1">Periplasm</location>
    </subcellularLocation>
</comment>
<dbReference type="Proteomes" id="UP000278036">
    <property type="component" value="Unassembled WGS sequence"/>
</dbReference>
<dbReference type="PANTHER" id="PTHR30290">
    <property type="entry name" value="PERIPLASMIC BINDING COMPONENT OF ABC TRANSPORTER"/>
    <property type="match status" value="1"/>
</dbReference>
<dbReference type="EMBL" id="RFLX01000069">
    <property type="protein sequence ID" value="RMI15245.1"/>
    <property type="molecule type" value="Genomic_DNA"/>
</dbReference>
<dbReference type="Pfam" id="PF00496">
    <property type="entry name" value="SBP_bac_5"/>
    <property type="match status" value="1"/>
</dbReference>
<dbReference type="GO" id="GO:0030288">
    <property type="term" value="C:outer membrane-bounded periplasmic space"/>
    <property type="evidence" value="ECO:0007669"/>
    <property type="project" value="UniProtKB-ARBA"/>
</dbReference>
<evidence type="ECO:0000256" key="1">
    <source>
        <dbReference type="ARBA" id="ARBA00004418"/>
    </source>
</evidence>
<keyword evidence="4 5" id="KW-0732">Signal</keyword>
<dbReference type="PIRSF" id="PIRSF002741">
    <property type="entry name" value="MppA"/>
    <property type="match status" value="1"/>
</dbReference>
<evidence type="ECO:0000256" key="3">
    <source>
        <dbReference type="ARBA" id="ARBA00022448"/>
    </source>
</evidence>
<dbReference type="OrthoDB" id="9803988at2"/>
<proteinExistence type="inferred from homology"/>
<dbReference type="SUPFAM" id="SSF53850">
    <property type="entry name" value="Periplasmic binding protein-like II"/>
    <property type="match status" value="1"/>
</dbReference>